<organism evidence="2 3">
    <name type="scientific">Gnathostoma spinigerum</name>
    <dbReference type="NCBI Taxonomy" id="75299"/>
    <lineage>
        <taxon>Eukaryota</taxon>
        <taxon>Metazoa</taxon>
        <taxon>Ecdysozoa</taxon>
        <taxon>Nematoda</taxon>
        <taxon>Chromadorea</taxon>
        <taxon>Rhabditida</taxon>
        <taxon>Spirurina</taxon>
        <taxon>Gnathostomatomorpha</taxon>
        <taxon>Gnathostomatoidea</taxon>
        <taxon>Gnathostomatidae</taxon>
        <taxon>Gnathostoma</taxon>
    </lineage>
</organism>
<proteinExistence type="predicted"/>
<keyword evidence="3" id="KW-1185">Reference proteome</keyword>
<evidence type="ECO:0000256" key="1">
    <source>
        <dbReference type="SAM" id="MobiDB-lite"/>
    </source>
</evidence>
<gene>
    <name evidence="2" type="ORF">AB6A40_004464</name>
</gene>
<sequence>MTVLKQTIGYRYNEKGKWGNAWFVLSSCRDGSALTVYSDSSARKQLEERIILKQFAEQHRFGSTTRVYPHQPLPSKNDVRITEPLYMAIVANRMIGKTHTTGPIWLCAASILDLYDYIKLISSAFEAINYPAPRPAPDDSKLALHKYWPIPFRPCSGWQRYYDNPPVPQALDTYLTANRTTSRENVSDKRAFLRCCRRKKPDKNLSKSMPALEEIPEEHPRVRELAKSTDDLTDDRRFLKSKTFRSEIAIPVNRSQTDLTGSGEVNREVIDNRRVDWDDSPTTLTYARNGRNVSPERSLSPPPRPATPPRFQQYSEHITREISTSIDESEEALHKTSQKIEKYDAYTRREYRERSPEVAQSRMRPGAERRDVHVRVAPTTDICREHPRFHPSPTHYTPIQIHREPMTSLLSRDNELTEETYAGRSPITSTSEYVSESVPPHHKSEIEIQEADDTQRYPDHTKRIGETIQKRITYESTPEITRGRDHTDMTSRRYQYSTHQNETLRESHETSDYATAPVWKPSSQNTAVQTPTAVFYAFLRPGIRERQTRNATSDELINQEFPTAFLRRFSTSELLDDGITEFDLRRKMDRLVAESRAASPPGRPISQSWNSLSKEDDCDEDSASRSQSAANVSKWKIV</sequence>
<comment type="caution">
    <text evidence="2">The sequence shown here is derived from an EMBL/GenBank/DDBJ whole genome shotgun (WGS) entry which is preliminary data.</text>
</comment>
<feature type="region of interest" description="Disordered" evidence="1">
    <location>
        <begin position="594"/>
        <end position="638"/>
    </location>
</feature>
<name>A0ABD6EDP8_9BILA</name>
<protein>
    <submittedName>
        <fullName evidence="2">Uncharacterized protein</fullName>
    </submittedName>
</protein>
<dbReference type="PROSITE" id="PS51257">
    <property type="entry name" value="PROKAR_LIPOPROTEIN"/>
    <property type="match status" value="1"/>
</dbReference>
<evidence type="ECO:0000313" key="2">
    <source>
        <dbReference type="EMBL" id="MFH4977755.1"/>
    </source>
</evidence>
<accession>A0ABD6EDP8</accession>
<dbReference type="EMBL" id="JBGFUD010002579">
    <property type="protein sequence ID" value="MFH4977755.1"/>
    <property type="molecule type" value="Genomic_DNA"/>
</dbReference>
<evidence type="ECO:0000313" key="3">
    <source>
        <dbReference type="Proteomes" id="UP001608902"/>
    </source>
</evidence>
<dbReference type="AlphaFoldDB" id="A0ABD6EDP8"/>
<reference evidence="2 3" key="1">
    <citation type="submission" date="2024-08" db="EMBL/GenBank/DDBJ databases">
        <title>Gnathostoma spinigerum genome.</title>
        <authorList>
            <person name="Gonzalez-Bertolin B."/>
            <person name="Monzon S."/>
            <person name="Zaballos A."/>
            <person name="Jimenez P."/>
            <person name="Dekumyoy P."/>
            <person name="Varona S."/>
            <person name="Cuesta I."/>
            <person name="Sumanam S."/>
            <person name="Adisakwattana P."/>
            <person name="Gasser R.B."/>
            <person name="Hernandez-Gonzalez A."/>
            <person name="Young N.D."/>
            <person name="Perteguer M.J."/>
        </authorList>
    </citation>
    <scope>NUCLEOTIDE SEQUENCE [LARGE SCALE GENOMIC DNA]</scope>
    <source>
        <strain evidence="2">AL3</strain>
        <tissue evidence="2">Liver</tissue>
    </source>
</reference>
<dbReference type="Proteomes" id="UP001608902">
    <property type="component" value="Unassembled WGS sequence"/>
</dbReference>
<feature type="region of interest" description="Disordered" evidence="1">
    <location>
        <begin position="276"/>
        <end position="312"/>
    </location>
</feature>